<dbReference type="SUPFAM" id="SSF57884">
    <property type="entry name" value="Ada DNA repair protein, N-terminal domain (N-Ada 10)"/>
    <property type="match status" value="1"/>
</dbReference>
<feature type="domain" description="HTH araC/xylS-type" evidence="14">
    <location>
        <begin position="95"/>
        <end position="171"/>
    </location>
</feature>
<keyword evidence="8" id="KW-0010">Activator</keyword>
<dbReference type="Gene3D" id="3.40.10.10">
    <property type="entry name" value="DNA Methylphosphotriester Repair Domain"/>
    <property type="match status" value="1"/>
</dbReference>
<evidence type="ECO:0000256" key="6">
    <source>
        <dbReference type="ARBA" id="ARBA00022763"/>
    </source>
</evidence>
<dbReference type="PROSITE" id="PS00374">
    <property type="entry name" value="MGMT"/>
    <property type="match status" value="1"/>
</dbReference>
<dbReference type="EC" id="2.1.1.63" evidence="3"/>
<dbReference type="GO" id="GO:0008270">
    <property type="term" value="F:zinc ion binding"/>
    <property type="evidence" value="ECO:0007669"/>
    <property type="project" value="InterPro"/>
</dbReference>
<dbReference type="InterPro" id="IPR036388">
    <property type="entry name" value="WH-like_DNA-bd_sf"/>
</dbReference>
<comment type="catalytic activity">
    <reaction evidence="11">
        <text>a 6-O-methyl-2'-deoxyguanosine in DNA + L-cysteinyl-[protein] = S-methyl-L-cysteinyl-[protein] + a 2'-deoxyguanosine in DNA</text>
        <dbReference type="Rhea" id="RHEA:24000"/>
        <dbReference type="Rhea" id="RHEA-COMP:10131"/>
        <dbReference type="Rhea" id="RHEA-COMP:10132"/>
        <dbReference type="Rhea" id="RHEA-COMP:11367"/>
        <dbReference type="Rhea" id="RHEA-COMP:11368"/>
        <dbReference type="ChEBI" id="CHEBI:29950"/>
        <dbReference type="ChEBI" id="CHEBI:82612"/>
        <dbReference type="ChEBI" id="CHEBI:85445"/>
        <dbReference type="ChEBI" id="CHEBI:85448"/>
        <dbReference type="EC" id="2.1.1.63"/>
    </reaction>
</comment>
<dbReference type="Pfam" id="PF02870">
    <property type="entry name" value="Methyltransf_1N"/>
    <property type="match status" value="1"/>
</dbReference>
<protein>
    <recommendedName>
        <fullName evidence="3">methylated-DNA--[protein]-cysteine S-methyltransferase</fullName>
        <ecNumber evidence="3">2.1.1.63</ecNumber>
    </recommendedName>
</protein>
<evidence type="ECO:0000256" key="8">
    <source>
        <dbReference type="ARBA" id="ARBA00023159"/>
    </source>
</evidence>
<keyword evidence="7" id="KW-0805">Transcription regulation</keyword>
<keyword evidence="10" id="KW-0234">DNA repair</keyword>
<dbReference type="SUPFAM" id="SSF46767">
    <property type="entry name" value="Methylated DNA-protein cysteine methyltransferase, C-terminal domain"/>
    <property type="match status" value="1"/>
</dbReference>
<proteinExistence type="inferred from homology"/>
<keyword evidence="9" id="KW-0804">Transcription</keyword>
<evidence type="ECO:0000256" key="7">
    <source>
        <dbReference type="ARBA" id="ARBA00023015"/>
    </source>
</evidence>
<dbReference type="FunFam" id="1.10.10.10:FF:000214">
    <property type="entry name" value="Methylated-DNA--protein-cysteine methyltransferase"/>
    <property type="match status" value="1"/>
</dbReference>
<feature type="binding site" evidence="13">
    <location>
        <position position="58"/>
    </location>
    <ligand>
        <name>Zn(2+)</name>
        <dbReference type="ChEBI" id="CHEBI:29105"/>
    </ligand>
</feature>
<keyword evidence="13" id="KW-0479">Metal-binding</keyword>
<dbReference type="Gene3D" id="3.30.160.70">
    <property type="entry name" value="Methylated DNA-protein cysteine methyltransferase domain"/>
    <property type="match status" value="1"/>
</dbReference>
<dbReference type="Pfam" id="PF12833">
    <property type="entry name" value="HTH_18"/>
    <property type="match status" value="1"/>
</dbReference>
<evidence type="ECO:0000256" key="1">
    <source>
        <dbReference type="ARBA" id="ARBA00001286"/>
    </source>
</evidence>
<evidence type="ECO:0000256" key="3">
    <source>
        <dbReference type="ARBA" id="ARBA00011918"/>
    </source>
</evidence>
<evidence type="ECO:0000256" key="11">
    <source>
        <dbReference type="ARBA" id="ARBA00049348"/>
    </source>
</evidence>
<name>A0A5C6BM97_9PLAN</name>
<dbReference type="PANTHER" id="PTHR10815">
    <property type="entry name" value="METHYLATED-DNA--PROTEIN-CYSTEINE METHYLTRANSFERASE"/>
    <property type="match status" value="1"/>
</dbReference>
<evidence type="ECO:0000256" key="10">
    <source>
        <dbReference type="ARBA" id="ARBA00023204"/>
    </source>
</evidence>
<evidence type="ECO:0000256" key="4">
    <source>
        <dbReference type="ARBA" id="ARBA00022603"/>
    </source>
</evidence>
<dbReference type="PANTHER" id="PTHR10815:SF5">
    <property type="entry name" value="METHYLATED-DNA--PROTEIN-CYSTEINE METHYLTRANSFERASE"/>
    <property type="match status" value="1"/>
</dbReference>
<comment type="cofactor">
    <cofactor evidence="13">
        <name>Zn(2+)</name>
        <dbReference type="ChEBI" id="CHEBI:29105"/>
    </cofactor>
    <text evidence="13">Binds 1 zinc ion per subunit.</text>
</comment>
<keyword evidence="6" id="KW-0227">DNA damage</keyword>
<comment type="catalytic activity">
    <reaction evidence="1">
        <text>a 4-O-methyl-thymidine in DNA + L-cysteinyl-[protein] = a thymidine in DNA + S-methyl-L-cysteinyl-[protein]</text>
        <dbReference type="Rhea" id="RHEA:53428"/>
        <dbReference type="Rhea" id="RHEA-COMP:10131"/>
        <dbReference type="Rhea" id="RHEA-COMP:10132"/>
        <dbReference type="Rhea" id="RHEA-COMP:13555"/>
        <dbReference type="Rhea" id="RHEA-COMP:13556"/>
        <dbReference type="ChEBI" id="CHEBI:29950"/>
        <dbReference type="ChEBI" id="CHEBI:82612"/>
        <dbReference type="ChEBI" id="CHEBI:137386"/>
        <dbReference type="ChEBI" id="CHEBI:137387"/>
        <dbReference type="EC" id="2.1.1.63"/>
    </reaction>
</comment>
<dbReference type="AlphaFoldDB" id="A0A5C6BM97"/>
<organism evidence="15 16">
    <name type="scientific">Symmachiella macrocystis</name>
    <dbReference type="NCBI Taxonomy" id="2527985"/>
    <lineage>
        <taxon>Bacteria</taxon>
        <taxon>Pseudomonadati</taxon>
        <taxon>Planctomycetota</taxon>
        <taxon>Planctomycetia</taxon>
        <taxon>Planctomycetales</taxon>
        <taxon>Planctomycetaceae</taxon>
        <taxon>Symmachiella</taxon>
    </lineage>
</organism>
<dbReference type="Gene3D" id="1.10.10.60">
    <property type="entry name" value="Homeodomain-like"/>
    <property type="match status" value="1"/>
</dbReference>
<dbReference type="GO" id="GO:0006281">
    <property type="term" value="P:DNA repair"/>
    <property type="evidence" value="ECO:0007669"/>
    <property type="project" value="UniProtKB-KW"/>
</dbReference>
<feature type="active site" description="Nucleophile; methyl group acceptor from methylphosphotriester" evidence="12">
    <location>
        <position position="27"/>
    </location>
</feature>
<evidence type="ECO:0000256" key="5">
    <source>
        <dbReference type="ARBA" id="ARBA00022679"/>
    </source>
</evidence>
<gene>
    <name evidence="15" type="primary">ada</name>
    <name evidence="15" type="ORF">CA54_10520</name>
</gene>
<dbReference type="CDD" id="cd06445">
    <property type="entry name" value="ATase"/>
    <property type="match status" value="1"/>
</dbReference>
<evidence type="ECO:0000256" key="2">
    <source>
        <dbReference type="ARBA" id="ARBA00008711"/>
    </source>
</evidence>
<dbReference type="NCBIfam" id="TIGR00589">
    <property type="entry name" value="ogt"/>
    <property type="match status" value="1"/>
</dbReference>
<dbReference type="PROSITE" id="PS01124">
    <property type="entry name" value="HTH_ARAC_FAMILY_2"/>
    <property type="match status" value="1"/>
</dbReference>
<feature type="active site" description="Nucleophile; methyl group acceptor from either O6-methylguanine or O4-methylthymine" evidence="12">
    <location>
        <position position="309"/>
    </location>
</feature>
<dbReference type="Pfam" id="PF01035">
    <property type="entry name" value="DNA_binding_1"/>
    <property type="match status" value="1"/>
</dbReference>
<dbReference type="Proteomes" id="UP000320735">
    <property type="component" value="Unassembled WGS sequence"/>
</dbReference>
<evidence type="ECO:0000256" key="12">
    <source>
        <dbReference type="PIRSR" id="PIRSR000409-1"/>
    </source>
</evidence>
<comment type="caution">
    <text evidence="15">The sequence shown here is derived from an EMBL/GenBank/DDBJ whole genome shotgun (WGS) entry which is preliminary data.</text>
</comment>
<dbReference type="Pfam" id="PF02805">
    <property type="entry name" value="Ada_Zn_binding"/>
    <property type="match status" value="1"/>
</dbReference>
<dbReference type="GO" id="GO:0032259">
    <property type="term" value="P:methylation"/>
    <property type="evidence" value="ECO:0007669"/>
    <property type="project" value="UniProtKB-KW"/>
</dbReference>
<comment type="similarity">
    <text evidence="2">Belongs to the MGMT family.</text>
</comment>
<evidence type="ECO:0000256" key="13">
    <source>
        <dbReference type="PIRSR" id="PIRSR000409-3"/>
    </source>
</evidence>
<dbReference type="InterPro" id="IPR004026">
    <property type="entry name" value="Ada_DNA_repair_Zn-bd"/>
</dbReference>
<keyword evidence="4" id="KW-0489">Methyltransferase</keyword>
<dbReference type="SMART" id="SM00342">
    <property type="entry name" value="HTH_ARAC"/>
    <property type="match status" value="1"/>
</dbReference>
<reference evidence="15 16" key="1">
    <citation type="submission" date="2019-02" db="EMBL/GenBank/DDBJ databases">
        <title>Deep-cultivation of Planctomycetes and their phenomic and genomic characterization uncovers novel biology.</title>
        <authorList>
            <person name="Wiegand S."/>
            <person name="Jogler M."/>
            <person name="Boedeker C."/>
            <person name="Pinto D."/>
            <person name="Vollmers J."/>
            <person name="Rivas-Marin E."/>
            <person name="Kohn T."/>
            <person name="Peeters S.H."/>
            <person name="Heuer A."/>
            <person name="Rast P."/>
            <person name="Oberbeckmann S."/>
            <person name="Bunk B."/>
            <person name="Jeske O."/>
            <person name="Meyerdierks A."/>
            <person name="Storesund J.E."/>
            <person name="Kallscheuer N."/>
            <person name="Luecker S."/>
            <person name="Lage O.M."/>
            <person name="Pohl T."/>
            <person name="Merkel B.J."/>
            <person name="Hornburger P."/>
            <person name="Mueller R.-W."/>
            <person name="Bruemmer F."/>
            <person name="Labrenz M."/>
            <person name="Spormann A.M."/>
            <person name="Op Den Camp H."/>
            <person name="Overmann J."/>
            <person name="Amann R."/>
            <person name="Jetten M.S.M."/>
            <person name="Mascher T."/>
            <person name="Medema M.H."/>
            <person name="Devos D.P."/>
            <person name="Kaster A.-K."/>
            <person name="Ovreas L."/>
            <person name="Rohde M."/>
            <person name="Galperin M.Y."/>
            <person name="Jogler C."/>
        </authorList>
    </citation>
    <scope>NUCLEOTIDE SEQUENCE [LARGE SCALE GENOMIC DNA]</scope>
    <source>
        <strain evidence="15 16">CA54</strain>
    </source>
</reference>
<dbReference type="GO" id="GO:0043565">
    <property type="term" value="F:sequence-specific DNA binding"/>
    <property type="evidence" value="ECO:0007669"/>
    <property type="project" value="InterPro"/>
</dbReference>
<evidence type="ECO:0000313" key="15">
    <source>
        <dbReference type="EMBL" id="TWU12229.1"/>
    </source>
</evidence>
<dbReference type="InterPro" id="IPR008332">
    <property type="entry name" value="MethylG_MeTrfase_N"/>
</dbReference>
<dbReference type="InterPro" id="IPR035451">
    <property type="entry name" value="Ada-like_dom_sf"/>
</dbReference>
<evidence type="ECO:0000256" key="9">
    <source>
        <dbReference type="ARBA" id="ARBA00023163"/>
    </source>
</evidence>
<dbReference type="PIRSF" id="PIRSF000409">
    <property type="entry name" value="Ada"/>
    <property type="match status" value="1"/>
</dbReference>
<dbReference type="InterPro" id="IPR001497">
    <property type="entry name" value="MethylDNA_cys_MeTrfase_AS"/>
</dbReference>
<dbReference type="InterPro" id="IPR036217">
    <property type="entry name" value="MethylDNA_cys_MeTrfase_DNAb"/>
</dbReference>
<sequence>MYQALLRSDSEYDGLFFVAVKTTGIFCRPTCTAKKPLRKNVSFFANTTDAIAAGYRACKRCRPLDVAGRTPAWLDELMERVDVDPLRRWTNQEIRALGVDRARVNRWFKANHGLTFLSYLRCRRLAGALAQLSVGDDPTTVAFDAGYDSLSGFRDAFQKWFGTTPGQIDNSGAVLTVNRIPTPLGPMIAAADNDHLHLLEFADRRMLETQIKRLSARLKCRFLPGDNRLIEQTAYEVTEYFAGSRQDFDVPIRPLGTSFQQQIWELLLTIPYGETSSYERLAVAAQNPRAHRAVGRANGDNRLAIIIPCHRVVRSDGQLGGYGGGLRRKEWMLWHERAILRGDSQG</sequence>
<dbReference type="InterPro" id="IPR016221">
    <property type="entry name" value="Bifunct_regulatory_prot_Ada"/>
</dbReference>
<keyword evidence="13" id="KW-0862">Zinc</keyword>
<feature type="binding site" evidence="13">
    <location>
        <position position="31"/>
    </location>
    <ligand>
        <name>Zn(2+)</name>
        <dbReference type="ChEBI" id="CHEBI:29105"/>
    </ligand>
</feature>
<evidence type="ECO:0000259" key="14">
    <source>
        <dbReference type="PROSITE" id="PS01124"/>
    </source>
</evidence>
<feature type="binding site" evidence="13">
    <location>
        <position position="61"/>
    </location>
    <ligand>
        <name>Zn(2+)</name>
        <dbReference type="ChEBI" id="CHEBI:29105"/>
    </ligand>
</feature>
<accession>A0A5C6BM97</accession>
<dbReference type="InterPro" id="IPR036631">
    <property type="entry name" value="MGMT_N_sf"/>
</dbReference>
<dbReference type="Gene3D" id="1.10.10.10">
    <property type="entry name" value="Winged helix-like DNA-binding domain superfamily/Winged helix DNA-binding domain"/>
    <property type="match status" value="1"/>
</dbReference>
<dbReference type="InterPro" id="IPR009057">
    <property type="entry name" value="Homeodomain-like_sf"/>
</dbReference>
<evidence type="ECO:0000313" key="16">
    <source>
        <dbReference type="Proteomes" id="UP000320735"/>
    </source>
</evidence>
<dbReference type="InterPro" id="IPR018060">
    <property type="entry name" value="HTH_AraC"/>
</dbReference>
<dbReference type="GO" id="GO:0003908">
    <property type="term" value="F:methylated-DNA-[protein]-cysteine S-methyltransferase activity"/>
    <property type="evidence" value="ECO:0007669"/>
    <property type="project" value="UniProtKB-EC"/>
</dbReference>
<dbReference type="EMBL" id="SJPP01000001">
    <property type="protein sequence ID" value="TWU12229.1"/>
    <property type="molecule type" value="Genomic_DNA"/>
</dbReference>
<feature type="binding site" evidence="13">
    <location>
        <position position="27"/>
    </location>
    <ligand>
        <name>Zn(2+)</name>
        <dbReference type="ChEBI" id="CHEBI:29105"/>
    </ligand>
</feature>
<keyword evidence="5" id="KW-0808">Transferase</keyword>
<dbReference type="InterPro" id="IPR014048">
    <property type="entry name" value="MethylDNA_cys_MeTrfase_DNA-bd"/>
</dbReference>
<dbReference type="GO" id="GO:0003700">
    <property type="term" value="F:DNA-binding transcription factor activity"/>
    <property type="evidence" value="ECO:0007669"/>
    <property type="project" value="InterPro"/>
</dbReference>
<dbReference type="SUPFAM" id="SSF46689">
    <property type="entry name" value="Homeodomain-like"/>
    <property type="match status" value="1"/>
</dbReference>
<dbReference type="SUPFAM" id="SSF53155">
    <property type="entry name" value="Methylated DNA-protein cysteine methyltransferase domain"/>
    <property type="match status" value="1"/>
</dbReference>
<keyword evidence="16" id="KW-1185">Reference proteome</keyword>